<organism evidence="2 3">
    <name type="scientific">Mesorhizobium japonicum (strain LMG 29417 / CECT 9101 / MAFF 303099)</name>
    <name type="common">Mesorhizobium loti (strain MAFF 303099)</name>
    <dbReference type="NCBI Taxonomy" id="266835"/>
    <lineage>
        <taxon>Bacteria</taxon>
        <taxon>Pseudomonadati</taxon>
        <taxon>Pseudomonadota</taxon>
        <taxon>Alphaproteobacteria</taxon>
        <taxon>Hyphomicrobiales</taxon>
        <taxon>Phyllobacteriaceae</taxon>
        <taxon>Mesorhizobium</taxon>
    </lineage>
</organism>
<dbReference type="KEGG" id="mlo:mlr9304"/>
<sequence>MMSTSDPRSPSAMSAARSYRAALARLARGEGRHPDHQGRVVRISPASVAREAGKSRNPLYTTHRDILDEIEAASQAPGPAKDLAARVQEMEAEIALLRSDARRHAEEKRQLATENLALLHRARVAEGQLASLQRRAATAPAAELSVRPLR</sequence>
<evidence type="ECO:0000256" key="1">
    <source>
        <dbReference type="SAM" id="Coils"/>
    </source>
</evidence>
<geneLocation type="plasmid" evidence="2 3">
    <name>pMLa</name>
</geneLocation>
<dbReference type="Proteomes" id="UP000000552">
    <property type="component" value="Plasmid pMLa"/>
</dbReference>
<keyword evidence="1" id="KW-0175">Coiled coil</keyword>
<dbReference type="HOGENOM" id="CLU_1766129_0_0_5"/>
<dbReference type="RefSeq" id="WP_010915805.1">
    <property type="nucleotide sequence ID" value="NC_002679.1"/>
</dbReference>
<reference evidence="2 3" key="1">
    <citation type="journal article" date="2000" name="DNA Res.">
        <title>Complete genome structure of the nitrogen-fixing symbiotic bacterium Mesorhizobium loti.</title>
        <authorList>
            <person name="Kaneko T."/>
            <person name="Nakamura Y."/>
            <person name="Sato S."/>
            <person name="Asamizu E."/>
            <person name="Kato T."/>
            <person name="Sasamoto S."/>
            <person name="Watanabe A."/>
            <person name="Idesawa K."/>
            <person name="Ishikawa A."/>
            <person name="Kawashima K."/>
            <person name="Kimura T."/>
            <person name="Kishida Y."/>
            <person name="Kiyokawa C."/>
            <person name="Kohara M."/>
            <person name="Matsumoto M."/>
            <person name="Matsuno A."/>
            <person name="Mochizuki Y."/>
            <person name="Nakayama S."/>
            <person name="Nakazaki N."/>
            <person name="Shimpo S."/>
            <person name="Sugimoto M."/>
            <person name="Takeuchi C."/>
            <person name="Yamada M."/>
            <person name="Tabata S."/>
        </authorList>
    </citation>
    <scope>NUCLEOTIDE SEQUENCE [LARGE SCALE GENOMIC DNA]</scope>
    <source>
        <strain evidence="3">LMG 29417 / CECT 9101 / MAFF 303099</strain>
        <plasmid evidence="2 3">pMLa</plasmid>
    </source>
</reference>
<dbReference type="EMBL" id="BA000013">
    <property type="protein sequence ID" value="BAB54677.1"/>
    <property type="molecule type" value="Genomic_DNA"/>
</dbReference>
<dbReference type="AlphaFoldDB" id="Q981N2"/>
<gene>
    <name evidence="2" type="ordered locus">mlr9304</name>
</gene>
<proteinExistence type="predicted"/>
<accession>Q981N2</accession>
<feature type="coiled-coil region" evidence="1">
    <location>
        <begin position="80"/>
        <end position="107"/>
    </location>
</feature>
<name>Q981N2_RHILO</name>
<protein>
    <submittedName>
        <fullName evidence="2">Mlr9304 protein</fullName>
    </submittedName>
</protein>
<evidence type="ECO:0000313" key="2">
    <source>
        <dbReference type="EMBL" id="BAB54677.1"/>
    </source>
</evidence>
<keyword evidence="2" id="KW-0614">Plasmid</keyword>
<evidence type="ECO:0000313" key="3">
    <source>
        <dbReference type="Proteomes" id="UP000000552"/>
    </source>
</evidence>